<organism evidence="2 3">
    <name type="scientific">Aplysia californica</name>
    <name type="common">California sea hare</name>
    <dbReference type="NCBI Taxonomy" id="6500"/>
    <lineage>
        <taxon>Eukaryota</taxon>
        <taxon>Metazoa</taxon>
        <taxon>Spiralia</taxon>
        <taxon>Lophotrochozoa</taxon>
        <taxon>Mollusca</taxon>
        <taxon>Gastropoda</taxon>
        <taxon>Heterobranchia</taxon>
        <taxon>Euthyneura</taxon>
        <taxon>Tectipleura</taxon>
        <taxon>Aplysiida</taxon>
        <taxon>Aplysioidea</taxon>
        <taxon>Aplysiidae</taxon>
        <taxon>Aplysia</taxon>
    </lineage>
</organism>
<reference evidence="3" key="1">
    <citation type="submission" date="2025-08" db="UniProtKB">
        <authorList>
            <consortium name="RefSeq"/>
        </authorList>
    </citation>
    <scope>IDENTIFICATION</scope>
</reference>
<sequence length="187" mass="21053">MALTTVALCLLLCANVYSFQFTERTLCSSEQTSAMMNECFQLVNKVQVNTYQEQLCRLSSQYIRCLRNITEVCAGSGALLELNVYATIEATRDSIKHYCPFPPPSRRECPPELVSSQLTLCWEDIQSVGPSIENVCRAQRRLLNCIDNVTRNCPSVDATATETINNVRGDYAKYCQTKNNRATENNN</sequence>
<keyword evidence="2" id="KW-1185">Reference proteome</keyword>
<dbReference type="Proteomes" id="UP000694888">
    <property type="component" value="Unplaced"/>
</dbReference>
<accession>A0ABM1A510</accession>
<evidence type="ECO:0000313" key="2">
    <source>
        <dbReference type="Proteomes" id="UP000694888"/>
    </source>
</evidence>
<feature type="signal peptide" evidence="1">
    <location>
        <begin position="1"/>
        <end position="18"/>
    </location>
</feature>
<evidence type="ECO:0000313" key="3">
    <source>
        <dbReference type="RefSeq" id="XP_012940956.1"/>
    </source>
</evidence>
<feature type="chain" id="PRO_5046490326" evidence="1">
    <location>
        <begin position="19"/>
        <end position="187"/>
    </location>
</feature>
<protein>
    <submittedName>
        <fullName evidence="3">Uncharacterized protein LOC101863527</fullName>
    </submittedName>
</protein>
<evidence type="ECO:0000256" key="1">
    <source>
        <dbReference type="SAM" id="SignalP"/>
    </source>
</evidence>
<proteinExistence type="predicted"/>
<dbReference type="GeneID" id="101863527"/>
<dbReference type="RefSeq" id="XP_012940956.1">
    <property type="nucleotide sequence ID" value="XM_013085502.2"/>
</dbReference>
<name>A0ABM1A510_APLCA</name>
<gene>
    <name evidence="3" type="primary">LOC101863527</name>
</gene>
<keyword evidence="1" id="KW-0732">Signal</keyword>